<dbReference type="SMART" id="SM00054">
    <property type="entry name" value="EFh"/>
    <property type="match status" value="2"/>
</dbReference>
<dbReference type="GO" id="GO:0016460">
    <property type="term" value="C:myosin II complex"/>
    <property type="evidence" value="ECO:0007669"/>
    <property type="project" value="TreeGrafter"/>
</dbReference>
<proteinExistence type="predicted"/>
<dbReference type="Gene3D" id="1.10.238.10">
    <property type="entry name" value="EF-hand"/>
    <property type="match status" value="1"/>
</dbReference>
<organism evidence="6 7">
    <name type="scientific">Phytophthora fragariaefolia</name>
    <dbReference type="NCBI Taxonomy" id="1490495"/>
    <lineage>
        <taxon>Eukaryota</taxon>
        <taxon>Sar</taxon>
        <taxon>Stramenopiles</taxon>
        <taxon>Oomycota</taxon>
        <taxon>Peronosporomycetes</taxon>
        <taxon>Peronosporales</taxon>
        <taxon>Peronosporaceae</taxon>
        <taxon>Phytophthora</taxon>
    </lineage>
</organism>
<feature type="compositionally biased region" description="Basic and acidic residues" evidence="4">
    <location>
        <begin position="425"/>
        <end position="443"/>
    </location>
</feature>
<keyword evidence="7" id="KW-1185">Reference proteome</keyword>
<evidence type="ECO:0000256" key="4">
    <source>
        <dbReference type="SAM" id="MobiDB-lite"/>
    </source>
</evidence>
<dbReference type="InterPro" id="IPR002048">
    <property type="entry name" value="EF_hand_dom"/>
</dbReference>
<feature type="domain" description="EF-hand" evidence="5">
    <location>
        <begin position="386"/>
        <end position="421"/>
    </location>
</feature>
<feature type="region of interest" description="Disordered" evidence="4">
    <location>
        <begin position="425"/>
        <end position="446"/>
    </location>
</feature>
<dbReference type="InterPro" id="IPR050230">
    <property type="entry name" value="CALM/Myosin/TropC-like"/>
</dbReference>
<dbReference type="InterPro" id="IPR011992">
    <property type="entry name" value="EF-hand-dom_pair"/>
</dbReference>
<dbReference type="PROSITE" id="PS50222">
    <property type="entry name" value="EF_HAND_2"/>
    <property type="match status" value="2"/>
</dbReference>
<evidence type="ECO:0000259" key="5">
    <source>
        <dbReference type="PROSITE" id="PS50222"/>
    </source>
</evidence>
<sequence>MLKLKTKSVRNVFSCYLETFSFAQKGWLAHTTADEIEMRIILEESQRLSAAREVHRLTRRSSKDRGDGDISLADLPDLTDDAHAPGFIKRVSSRDSGAAFLVSKANKANLLKRAQSQRPSNSDAGLFKLPSNEALLARKSSSFASVDDYTQAKEDNQKESTEFPRRDSKPNDWQSSLKKMLAEGRDQHSPANSLGPEVDMDKMQQPQQQDVQDRGSAHIPTFPKLSIPGTKPLEPLLKRGSSGSIPIGDSRAQKDQLRSTPTAQSNASVTVPASRPVPLQRSPSALSIQRVAAVSNGTSAPSPSPSVVPSNEGMVDTAFSAPYQTTDQRTQEKQAMIRDIVMRIDSYMKRKRLRVIDLFRFCDADGNGSISPEEMLDTLSQMEIQLTPAQARDFLEHIDKDGNGSIDVDEFEELVRAARRNEAQREQLKKELNGSRKQSESKSLKHSAFMKVKAKQSILDEFKAAQEEDGDGVNAHQLRALIGRLALPGMTETFVSSIVDRSVEIAGGSSDMPSTPSQLLTPPSSPFMQARSNSNKSLILYHHLAKALDELEWTKKSNRFLDQSWIRQFDSQLERAIREYELL</sequence>
<dbReference type="Pfam" id="PF13499">
    <property type="entry name" value="EF-hand_7"/>
    <property type="match status" value="1"/>
</dbReference>
<evidence type="ECO:0000256" key="2">
    <source>
        <dbReference type="ARBA" id="ARBA00022737"/>
    </source>
</evidence>
<dbReference type="PROSITE" id="PS00018">
    <property type="entry name" value="EF_HAND_1"/>
    <property type="match status" value="2"/>
</dbReference>
<dbReference type="OrthoDB" id="26525at2759"/>
<dbReference type="PANTHER" id="PTHR23048">
    <property type="entry name" value="MYOSIN LIGHT CHAIN 1, 3"/>
    <property type="match status" value="1"/>
</dbReference>
<evidence type="ECO:0000256" key="3">
    <source>
        <dbReference type="ARBA" id="ARBA00022837"/>
    </source>
</evidence>
<gene>
    <name evidence="6" type="ORF">Pfra01_000319200</name>
</gene>
<dbReference type="CDD" id="cd00051">
    <property type="entry name" value="EFh"/>
    <property type="match status" value="1"/>
</dbReference>
<keyword evidence="2" id="KW-0677">Repeat</keyword>
<evidence type="ECO:0000313" key="6">
    <source>
        <dbReference type="EMBL" id="GMF22172.1"/>
    </source>
</evidence>
<comment type="caution">
    <text evidence="6">The sequence shown here is derived from an EMBL/GenBank/DDBJ whole genome shotgun (WGS) entry which is preliminary data.</text>
</comment>
<keyword evidence="3" id="KW-0106">Calcium</keyword>
<dbReference type="GO" id="GO:0005509">
    <property type="term" value="F:calcium ion binding"/>
    <property type="evidence" value="ECO:0007669"/>
    <property type="project" value="InterPro"/>
</dbReference>
<dbReference type="AlphaFoldDB" id="A0A9W6TY27"/>
<protein>
    <recommendedName>
        <fullName evidence="1">Calmodulin</fullName>
    </recommendedName>
</protein>
<name>A0A9W6TY27_9STRA</name>
<dbReference type="EMBL" id="BSXT01000246">
    <property type="protein sequence ID" value="GMF22172.1"/>
    <property type="molecule type" value="Genomic_DNA"/>
</dbReference>
<feature type="compositionally biased region" description="Basic and acidic residues" evidence="4">
    <location>
        <begin position="150"/>
        <end position="170"/>
    </location>
</feature>
<feature type="compositionally biased region" description="Polar residues" evidence="4">
    <location>
        <begin position="258"/>
        <end position="271"/>
    </location>
</feature>
<feature type="domain" description="EF-hand" evidence="5">
    <location>
        <begin position="350"/>
        <end position="385"/>
    </location>
</feature>
<dbReference type="InterPro" id="IPR018247">
    <property type="entry name" value="EF_Hand_1_Ca_BS"/>
</dbReference>
<accession>A0A9W6TY27</accession>
<evidence type="ECO:0000313" key="7">
    <source>
        <dbReference type="Proteomes" id="UP001165121"/>
    </source>
</evidence>
<dbReference type="PANTHER" id="PTHR23048:SF0">
    <property type="entry name" value="CALMODULIN LIKE 3"/>
    <property type="match status" value="1"/>
</dbReference>
<dbReference type="SUPFAM" id="SSF47473">
    <property type="entry name" value="EF-hand"/>
    <property type="match status" value="1"/>
</dbReference>
<feature type="region of interest" description="Disordered" evidence="4">
    <location>
        <begin position="147"/>
        <end position="284"/>
    </location>
</feature>
<dbReference type="Proteomes" id="UP001165121">
    <property type="component" value="Unassembled WGS sequence"/>
</dbReference>
<reference evidence="6" key="1">
    <citation type="submission" date="2023-04" db="EMBL/GenBank/DDBJ databases">
        <title>Phytophthora fragariaefolia NBRC 109709.</title>
        <authorList>
            <person name="Ichikawa N."/>
            <person name="Sato H."/>
            <person name="Tonouchi N."/>
        </authorList>
    </citation>
    <scope>NUCLEOTIDE SEQUENCE</scope>
    <source>
        <strain evidence="6">NBRC 109709</strain>
    </source>
</reference>
<evidence type="ECO:0000256" key="1">
    <source>
        <dbReference type="ARBA" id="ARBA00020786"/>
    </source>
</evidence>